<name>A0A7S4LIX6_9EUGL</name>
<dbReference type="EMBL" id="HBJA01126186">
    <property type="protein sequence ID" value="CAE0832162.1"/>
    <property type="molecule type" value="Transcribed_RNA"/>
</dbReference>
<organism evidence="1">
    <name type="scientific">Eutreptiella gymnastica</name>
    <dbReference type="NCBI Taxonomy" id="73025"/>
    <lineage>
        <taxon>Eukaryota</taxon>
        <taxon>Discoba</taxon>
        <taxon>Euglenozoa</taxon>
        <taxon>Euglenida</taxon>
        <taxon>Spirocuta</taxon>
        <taxon>Euglenophyceae</taxon>
        <taxon>Eutreptiales</taxon>
        <taxon>Eutreptiaceae</taxon>
        <taxon>Eutreptiella</taxon>
    </lineage>
</organism>
<gene>
    <name evidence="1" type="ORF">EGYM00163_LOCUS43445</name>
</gene>
<sequence>MSEADAMAVFVGTGGVLQYTGARSHAFSKYPPHMHLSLSLLTRTPIDRWTRACLYMEHKNAPQAAFSPCKFLCKKKKHLHAKIQGEMMPLMITIFGEEISRLYFCNLSNVAVCLPDIYHPAQALFVLLEERKP</sequence>
<dbReference type="AlphaFoldDB" id="A0A7S4LIX6"/>
<proteinExistence type="predicted"/>
<protein>
    <submittedName>
        <fullName evidence="1">Uncharacterized protein</fullName>
    </submittedName>
</protein>
<evidence type="ECO:0000313" key="1">
    <source>
        <dbReference type="EMBL" id="CAE0832162.1"/>
    </source>
</evidence>
<reference evidence="1" key="1">
    <citation type="submission" date="2021-01" db="EMBL/GenBank/DDBJ databases">
        <authorList>
            <person name="Corre E."/>
            <person name="Pelletier E."/>
            <person name="Niang G."/>
            <person name="Scheremetjew M."/>
            <person name="Finn R."/>
            <person name="Kale V."/>
            <person name="Holt S."/>
            <person name="Cochrane G."/>
            <person name="Meng A."/>
            <person name="Brown T."/>
            <person name="Cohen L."/>
        </authorList>
    </citation>
    <scope>NUCLEOTIDE SEQUENCE</scope>
    <source>
        <strain evidence="1">CCMP1594</strain>
    </source>
</reference>
<accession>A0A7S4LIX6</accession>